<keyword evidence="3" id="KW-1185">Reference proteome</keyword>
<proteinExistence type="predicted"/>
<comment type="caution">
    <text evidence="2">The sequence shown here is derived from an EMBL/GenBank/DDBJ whole genome shotgun (WGS) entry which is preliminary data.</text>
</comment>
<protein>
    <submittedName>
        <fullName evidence="2">Uncharacterized protein</fullName>
    </submittedName>
</protein>
<dbReference type="EMBL" id="JBAMMX010000015">
    <property type="protein sequence ID" value="KAK6926692.1"/>
    <property type="molecule type" value="Genomic_DNA"/>
</dbReference>
<reference evidence="2 3" key="1">
    <citation type="submission" date="2023-12" db="EMBL/GenBank/DDBJ databases">
        <title>A high-quality genome assembly for Dillenia turbinata (Dilleniales).</title>
        <authorList>
            <person name="Chanderbali A."/>
        </authorList>
    </citation>
    <scope>NUCLEOTIDE SEQUENCE [LARGE SCALE GENOMIC DNA]</scope>
    <source>
        <strain evidence="2">LSX21</strain>
        <tissue evidence="2">Leaf</tissue>
    </source>
</reference>
<name>A0AAN8VCC1_9MAGN</name>
<feature type="region of interest" description="Disordered" evidence="1">
    <location>
        <begin position="369"/>
        <end position="431"/>
    </location>
</feature>
<sequence>MWVEVKRSLGYGPKIQVGRHSLRSSTSNSVEGEWLGQTELERVRFVREWVQMTSQQRGARGNTWKNRLENWVLQFNLSVMALLDLLKRNQQERQRELQGLSEHRVVSNFAHHNFIVRLNPMAVAGLQAVSMLDSSFMRDSSQTTMPRRHGDPDWSSEQSPDIGGEGERERLGHIAREWVDSGTRGGTRGSSSTSNSLEGEWRGQTELERVRMVREWVQMTSQQRVAHGNTVEEQAGELGALIERGRDGLVVNNDRGQPESVGRRIRRVCGRQVVLDLLKRNELERQRELQGLSEHRVVSNFAHRNRIQVNCYNFYLIFVLICCAPMQLNDAYDQLHILLTNLELELPQYMKGSLFFLSQWQRACESDRSGRDKVRDGGFHSVRERERERDREKGLGFNNKEVGKSERGKSGCQGQESLRRDKVMGGEFHSE</sequence>
<feature type="region of interest" description="Disordered" evidence="1">
    <location>
        <begin position="137"/>
        <end position="203"/>
    </location>
</feature>
<gene>
    <name evidence="2" type="ORF">RJ641_008411</name>
</gene>
<dbReference type="AlphaFoldDB" id="A0AAN8VCC1"/>
<feature type="compositionally biased region" description="Basic and acidic residues" evidence="1">
    <location>
        <begin position="417"/>
        <end position="431"/>
    </location>
</feature>
<feature type="compositionally biased region" description="Basic and acidic residues" evidence="1">
    <location>
        <begin position="165"/>
        <end position="179"/>
    </location>
</feature>
<dbReference type="PANTHER" id="PTHR46519">
    <property type="entry name" value="RING/U-BOX SUPERFAMILY PROTEIN"/>
    <property type="match status" value="1"/>
</dbReference>
<dbReference type="PANTHER" id="PTHR46519:SF3">
    <property type="entry name" value="RING_U-BOX SUPERFAMILY PROTEIN"/>
    <property type="match status" value="1"/>
</dbReference>
<accession>A0AAN8VCC1</accession>
<evidence type="ECO:0000256" key="1">
    <source>
        <dbReference type="SAM" id="MobiDB-lite"/>
    </source>
</evidence>
<organism evidence="2 3">
    <name type="scientific">Dillenia turbinata</name>
    <dbReference type="NCBI Taxonomy" id="194707"/>
    <lineage>
        <taxon>Eukaryota</taxon>
        <taxon>Viridiplantae</taxon>
        <taxon>Streptophyta</taxon>
        <taxon>Embryophyta</taxon>
        <taxon>Tracheophyta</taxon>
        <taxon>Spermatophyta</taxon>
        <taxon>Magnoliopsida</taxon>
        <taxon>eudicotyledons</taxon>
        <taxon>Gunneridae</taxon>
        <taxon>Pentapetalae</taxon>
        <taxon>Dilleniales</taxon>
        <taxon>Dilleniaceae</taxon>
        <taxon>Dillenia</taxon>
    </lineage>
</organism>
<evidence type="ECO:0000313" key="2">
    <source>
        <dbReference type="EMBL" id="KAK6926692.1"/>
    </source>
</evidence>
<feature type="compositionally biased region" description="Basic and acidic residues" evidence="1">
    <location>
        <begin position="369"/>
        <end position="394"/>
    </location>
</feature>
<evidence type="ECO:0000313" key="3">
    <source>
        <dbReference type="Proteomes" id="UP001370490"/>
    </source>
</evidence>
<dbReference type="Proteomes" id="UP001370490">
    <property type="component" value="Unassembled WGS sequence"/>
</dbReference>